<dbReference type="InterPro" id="IPR027012">
    <property type="entry name" value="Enkurin_dom"/>
</dbReference>
<dbReference type="AlphaFoldDB" id="A0AAR5QE82"/>
<keyword evidence="3" id="KW-0963">Cytoplasm</keyword>
<protein>
    <recommendedName>
        <fullName evidence="7">Enkurin domain-containing protein</fullName>
    </recommendedName>
</protein>
<comment type="subcellular location">
    <subcellularLocation>
        <location evidence="1">Cell projection</location>
        <location evidence="1">Cilium</location>
    </subcellularLocation>
    <subcellularLocation>
        <location evidence="2">Cytoplasm</location>
        <location evidence="2">Cytoskeleton</location>
    </subcellularLocation>
</comment>
<reference evidence="8" key="2">
    <citation type="submission" date="2024-08" db="UniProtKB">
        <authorList>
            <consortium name="EnsemblMetazoa"/>
        </authorList>
    </citation>
    <scope>IDENTIFICATION</scope>
</reference>
<accession>A0AAR5QE82</accession>
<feature type="compositionally biased region" description="Basic residues" evidence="6">
    <location>
        <begin position="99"/>
        <end position="110"/>
    </location>
</feature>
<dbReference type="Pfam" id="PF13864">
    <property type="entry name" value="Enkurin"/>
    <property type="match status" value="1"/>
</dbReference>
<dbReference type="PROSITE" id="PS51665">
    <property type="entry name" value="ENKURIN"/>
    <property type="match status" value="1"/>
</dbReference>
<keyword evidence="4" id="KW-0206">Cytoskeleton</keyword>
<proteinExistence type="predicted"/>
<organism evidence="8 9">
    <name type="scientific">Dendroctonus ponderosae</name>
    <name type="common">Mountain pine beetle</name>
    <dbReference type="NCBI Taxonomy" id="77166"/>
    <lineage>
        <taxon>Eukaryota</taxon>
        <taxon>Metazoa</taxon>
        <taxon>Ecdysozoa</taxon>
        <taxon>Arthropoda</taxon>
        <taxon>Hexapoda</taxon>
        <taxon>Insecta</taxon>
        <taxon>Pterygota</taxon>
        <taxon>Neoptera</taxon>
        <taxon>Endopterygota</taxon>
        <taxon>Coleoptera</taxon>
        <taxon>Polyphaga</taxon>
        <taxon>Cucujiformia</taxon>
        <taxon>Curculionidae</taxon>
        <taxon>Scolytinae</taxon>
        <taxon>Dendroctonus</taxon>
    </lineage>
</organism>
<sequence>MYSTTLRGVFPEPKPVYRRNFIKENVKSIKQMQGILQEAGVIQPRKRSIQGRYRNVPQLSQSRESTASRSLGNLTKTDAKSQATEAKPPPKQPTSIRPQPHKAAKVKQPKRRDISTPEDNGRLTHRGMQTEREEDMSRLYDTGVIKYPSPSALSHAKKPIQGGQGDQPQAGLSEDLENLTFEDKDFIKENKTIKTKPPKQSPVKVLAQAPPSYQRGVVPKYLRDRKDDAPVETDADCPPGHILLPEEERKETLRVLRQSYADRIQELNMMPVRNDTLKMKKRKMDIEEELKRIDGGIKVFQRPKVYVKINA</sequence>
<dbReference type="GO" id="GO:0005881">
    <property type="term" value="C:cytoplasmic microtubule"/>
    <property type="evidence" value="ECO:0007669"/>
    <property type="project" value="TreeGrafter"/>
</dbReference>
<feature type="compositionally biased region" description="Polar residues" evidence="6">
    <location>
        <begin position="57"/>
        <end position="84"/>
    </location>
</feature>
<feature type="compositionally biased region" description="Basic and acidic residues" evidence="6">
    <location>
        <begin position="111"/>
        <end position="134"/>
    </location>
</feature>
<feature type="region of interest" description="Disordered" evidence="6">
    <location>
        <begin position="48"/>
        <end position="134"/>
    </location>
</feature>
<evidence type="ECO:0000256" key="1">
    <source>
        <dbReference type="ARBA" id="ARBA00004138"/>
    </source>
</evidence>
<feature type="domain" description="Enkurin" evidence="7">
    <location>
        <begin position="216"/>
        <end position="308"/>
    </location>
</feature>
<gene>
    <name evidence="8" type="primary">109545313</name>
</gene>
<feature type="region of interest" description="Disordered" evidence="6">
    <location>
        <begin position="150"/>
        <end position="171"/>
    </location>
</feature>
<evidence type="ECO:0000313" key="8">
    <source>
        <dbReference type="EnsemblMetazoa" id="XP_019771487.1"/>
    </source>
</evidence>
<reference evidence="9" key="1">
    <citation type="journal article" date="2013" name="Genome Biol.">
        <title>Draft genome of the mountain pine beetle, Dendroctonus ponderosae Hopkins, a major forest pest.</title>
        <authorList>
            <person name="Keeling C.I."/>
            <person name="Yuen M.M."/>
            <person name="Liao N.Y."/>
            <person name="Docking T.R."/>
            <person name="Chan S.K."/>
            <person name="Taylor G.A."/>
            <person name="Palmquist D.L."/>
            <person name="Jackman S.D."/>
            <person name="Nguyen A."/>
            <person name="Li M."/>
            <person name="Henderson H."/>
            <person name="Janes J.K."/>
            <person name="Zhao Y."/>
            <person name="Pandoh P."/>
            <person name="Moore R."/>
            <person name="Sperling F.A."/>
            <person name="Huber D.P."/>
            <person name="Birol I."/>
            <person name="Jones S.J."/>
            <person name="Bohlmann J."/>
        </authorList>
    </citation>
    <scope>NUCLEOTIDE SEQUENCE</scope>
</reference>
<dbReference type="Proteomes" id="UP000019118">
    <property type="component" value="Unassembled WGS sequence"/>
</dbReference>
<evidence type="ECO:0000256" key="3">
    <source>
        <dbReference type="ARBA" id="ARBA00022490"/>
    </source>
</evidence>
<dbReference type="GO" id="GO:0005929">
    <property type="term" value="C:cilium"/>
    <property type="evidence" value="ECO:0007669"/>
    <property type="project" value="UniProtKB-SubCell"/>
</dbReference>
<evidence type="ECO:0000256" key="6">
    <source>
        <dbReference type="SAM" id="MobiDB-lite"/>
    </source>
</evidence>
<dbReference type="EnsemblMetazoa" id="XM_019915928.1">
    <property type="protein sequence ID" value="XP_019771487.1"/>
    <property type="gene ID" value="LOC109545313"/>
</dbReference>
<keyword evidence="9" id="KW-1185">Reference proteome</keyword>
<evidence type="ECO:0000256" key="2">
    <source>
        <dbReference type="ARBA" id="ARBA00004245"/>
    </source>
</evidence>
<evidence type="ECO:0000313" key="9">
    <source>
        <dbReference type="Proteomes" id="UP000019118"/>
    </source>
</evidence>
<keyword evidence="5" id="KW-0966">Cell projection</keyword>
<name>A0AAR5QE82_DENPD</name>
<evidence type="ECO:0000256" key="4">
    <source>
        <dbReference type="ARBA" id="ARBA00023212"/>
    </source>
</evidence>
<dbReference type="KEGG" id="dpa:109545313"/>
<dbReference type="PANTHER" id="PTHR21490">
    <property type="entry name" value="ENKURIN-RELATED"/>
    <property type="match status" value="1"/>
</dbReference>
<evidence type="ECO:0000256" key="5">
    <source>
        <dbReference type="ARBA" id="ARBA00023273"/>
    </source>
</evidence>
<dbReference type="InterPro" id="IPR052102">
    <property type="entry name" value="Enkurin_domain-protein"/>
</dbReference>
<dbReference type="PANTHER" id="PTHR21490:SF2">
    <property type="entry name" value="ENKURIN DOMAIN-CONTAINING PROTEIN 1"/>
    <property type="match status" value="1"/>
</dbReference>
<evidence type="ECO:0000259" key="7">
    <source>
        <dbReference type="PROSITE" id="PS51665"/>
    </source>
</evidence>